<evidence type="ECO:0000256" key="1">
    <source>
        <dbReference type="SAM" id="MobiDB-lite"/>
    </source>
</evidence>
<sequence>MKNQKQITSSFFTKHKTPIIIGSVVVVLTGIGIAYYVMSSKKKKERDKTTKMSETTVSIPTIPSRYSTPPYTSSSTRTTTPTGTSSSRIVVKYGSRGSLVRVLQRYLKTLNADLGRTGAKRDGVDGAYGPKTAKAAKSKLNKTTFTATDINNMKKALQTLGK</sequence>
<protein>
    <recommendedName>
        <fullName evidence="5">Peptidoglycan binding-like domain-containing protein</fullName>
    </recommendedName>
</protein>
<dbReference type="InterPro" id="IPR036366">
    <property type="entry name" value="PGBDSf"/>
</dbReference>
<proteinExistence type="predicted"/>
<organism evidence="3 4">
    <name type="scientific">Kordia algicida OT-1</name>
    <dbReference type="NCBI Taxonomy" id="391587"/>
    <lineage>
        <taxon>Bacteria</taxon>
        <taxon>Pseudomonadati</taxon>
        <taxon>Bacteroidota</taxon>
        <taxon>Flavobacteriia</taxon>
        <taxon>Flavobacteriales</taxon>
        <taxon>Flavobacteriaceae</taxon>
        <taxon>Kordia</taxon>
    </lineage>
</organism>
<feature type="transmembrane region" description="Helical" evidence="2">
    <location>
        <begin position="19"/>
        <end position="38"/>
    </location>
</feature>
<dbReference type="eggNOG" id="ENOG5032SJE">
    <property type="taxonomic scope" value="Bacteria"/>
</dbReference>
<accession>A9E9J2</accession>
<dbReference type="EMBL" id="ABIB01000014">
    <property type="protein sequence ID" value="EDP94677.1"/>
    <property type="molecule type" value="Genomic_DNA"/>
</dbReference>
<dbReference type="RefSeq" id="WP_007092651.1">
    <property type="nucleotide sequence ID" value="NZ_CP142125.1"/>
</dbReference>
<name>A9E9J2_9FLAO</name>
<evidence type="ECO:0000256" key="2">
    <source>
        <dbReference type="SAM" id="Phobius"/>
    </source>
</evidence>
<dbReference type="AlphaFoldDB" id="A9E9J2"/>
<keyword evidence="4" id="KW-1185">Reference proteome</keyword>
<evidence type="ECO:0000313" key="3">
    <source>
        <dbReference type="EMBL" id="EDP94677.1"/>
    </source>
</evidence>
<comment type="caution">
    <text evidence="3">The sequence shown here is derived from an EMBL/GenBank/DDBJ whole genome shotgun (WGS) entry which is preliminary data.</text>
</comment>
<feature type="region of interest" description="Disordered" evidence="1">
    <location>
        <begin position="44"/>
        <end position="86"/>
    </location>
</feature>
<keyword evidence="2" id="KW-1133">Transmembrane helix</keyword>
<keyword evidence="2" id="KW-0472">Membrane</keyword>
<evidence type="ECO:0000313" key="4">
    <source>
        <dbReference type="Proteomes" id="UP000002945"/>
    </source>
</evidence>
<evidence type="ECO:0008006" key="5">
    <source>
        <dbReference type="Google" id="ProtNLM"/>
    </source>
</evidence>
<feature type="compositionally biased region" description="Low complexity" evidence="1">
    <location>
        <begin position="58"/>
        <end position="86"/>
    </location>
</feature>
<gene>
    <name evidence="3" type="ORF">KAOT1_00335</name>
</gene>
<dbReference type="OrthoDB" id="1164018at2"/>
<dbReference type="Proteomes" id="UP000002945">
    <property type="component" value="Unassembled WGS sequence"/>
</dbReference>
<dbReference type="STRING" id="391587.KAOT1_00335"/>
<dbReference type="Gene3D" id="1.10.101.10">
    <property type="entry name" value="PGBD-like superfamily/PGBD"/>
    <property type="match status" value="1"/>
</dbReference>
<dbReference type="HOGENOM" id="CLU_1633234_0_0_10"/>
<reference evidence="3 4" key="1">
    <citation type="journal article" date="2011" name="J. Bacteriol.">
        <title>Genome sequence of the algicidal bacterium Kordia algicida OT-1.</title>
        <authorList>
            <person name="Lee H.S."/>
            <person name="Kang S.G."/>
            <person name="Kwon K.K."/>
            <person name="Lee J.H."/>
            <person name="Kim S.J."/>
        </authorList>
    </citation>
    <scope>NUCLEOTIDE SEQUENCE [LARGE SCALE GENOMIC DNA]</scope>
    <source>
        <strain evidence="3 4">OT-1</strain>
    </source>
</reference>
<keyword evidence="2" id="KW-0812">Transmembrane</keyword>